<dbReference type="EMBL" id="CM035443">
    <property type="protein sequence ID" value="KAH7278545.1"/>
    <property type="molecule type" value="Genomic_DNA"/>
</dbReference>
<proteinExistence type="predicted"/>
<organism evidence="1 2">
    <name type="scientific">Ceratopteris richardii</name>
    <name type="common">Triangle waterfern</name>
    <dbReference type="NCBI Taxonomy" id="49495"/>
    <lineage>
        <taxon>Eukaryota</taxon>
        <taxon>Viridiplantae</taxon>
        <taxon>Streptophyta</taxon>
        <taxon>Embryophyta</taxon>
        <taxon>Tracheophyta</taxon>
        <taxon>Polypodiopsida</taxon>
        <taxon>Polypodiidae</taxon>
        <taxon>Polypodiales</taxon>
        <taxon>Pteridineae</taxon>
        <taxon>Pteridaceae</taxon>
        <taxon>Parkerioideae</taxon>
        <taxon>Ceratopteris</taxon>
    </lineage>
</organism>
<sequence length="270" mass="29752">MLDLVNKTYDSIGNIEQSLGFEKGTLYRRAKSWTCANVVQSFKSASSNGQQFAGHNYAPGQYGNLKHYGAHEHCSLRNGRCTVVGDPSGHIGLSMQCAHPTQFTLHGSPGYEGFSKPYLQSRHQCYSTEGQPRKLRRLLSLGVSTLKSYVNGPGSSGMNDASDPREIMEHGRLFVPGVLFHVRRFPLEENLIKKAKPADVALVKNADEGSFLTTSESSTSQMKHIVIKSRGPQERFKKIVLSKTLLSDHSLASYKDAITDASRSNRNAGF</sequence>
<comment type="caution">
    <text evidence="1">The sequence shown here is derived from an EMBL/GenBank/DDBJ whole genome shotgun (WGS) entry which is preliminary data.</text>
</comment>
<dbReference type="EMBL" id="CM035443">
    <property type="protein sequence ID" value="KAH7278544.1"/>
    <property type="molecule type" value="Genomic_DNA"/>
</dbReference>
<dbReference type="OrthoDB" id="438440at2759"/>
<name>A0A8T2Q4E2_CERRI</name>
<reference evidence="1" key="1">
    <citation type="submission" date="2021-08" db="EMBL/GenBank/DDBJ databases">
        <title>WGS assembly of Ceratopteris richardii.</title>
        <authorList>
            <person name="Marchant D.B."/>
            <person name="Chen G."/>
            <person name="Jenkins J."/>
            <person name="Shu S."/>
            <person name="Leebens-Mack J."/>
            <person name="Grimwood J."/>
            <person name="Schmutz J."/>
            <person name="Soltis P."/>
            <person name="Soltis D."/>
            <person name="Chen Z.-H."/>
        </authorList>
    </citation>
    <scope>NUCLEOTIDE SEQUENCE</scope>
    <source>
        <strain evidence="1">Whitten #5841</strain>
        <tissue evidence="1">Leaf</tissue>
    </source>
</reference>
<accession>A0A8T2Q4E2</accession>
<keyword evidence="2" id="KW-1185">Reference proteome</keyword>
<dbReference type="AlphaFoldDB" id="A0A8T2Q4E2"/>
<dbReference type="Proteomes" id="UP000825935">
    <property type="component" value="Chromosome 38"/>
</dbReference>
<gene>
    <name evidence="1" type="ORF">KP509_38G045800</name>
</gene>
<evidence type="ECO:0000313" key="1">
    <source>
        <dbReference type="EMBL" id="KAH7278545.1"/>
    </source>
</evidence>
<evidence type="ECO:0000313" key="2">
    <source>
        <dbReference type="Proteomes" id="UP000825935"/>
    </source>
</evidence>
<protein>
    <submittedName>
        <fullName evidence="1">Uncharacterized protein</fullName>
    </submittedName>
</protein>